<dbReference type="Proteomes" id="UP001059041">
    <property type="component" value="Linkage Group LG10"/>
</dbReference>
<name>A0A9W7WMT3_TRIRA</name>
<gene>
    <name evidence="1" type="ORF">IRJ41_024496</name>
</gene>
<dbReference type="EMBL" id="JAFHDT010000010">
    <property type="protein sequence ID" value="KAI7805072.1"/>
    <property type="molecule type" value="Genomic_DNA"/>
</dbReference>
<protein>
    <submittedName>
        <fullName evidence="1">Uncharacterized protein</fullName>
    </submittedName>
</protein>
<proteinExistence type="predicted"/>
<keyword evidence="2" id="KW-1185">Reference proteome</keyword>
<evidence type="ECO:0000313" key="2">
    <source>
        <dbReference type="Proteomes" id="UP001059041"/>
    </source>
</evidence>
<sequence length="112" mass="12467">SAEVRSDIIDPSTNHRRCVHDATYELTVLSVLNRGFDCLSVTEGSLVKFSWSTVVHPSIIPSKNEQDSHILMESEAMMGVLLRSVLVSKGSQFSRQLPCPSFLSPDADRHHM</sequence>
<evidence type="ECO:0000313" key="1">
    <source>
        <dbReference type="EMBL" id="KAI7805072.1"/>
    </source>
</evidence>
<accession>A0A9W7WMT3</accession>
<comment type="caution">
    <text evidence="1">The sequence shown here is derived from an EMBL/GenBank/DDBJ whole genome shotgun (WGS) entry which is preliminary data.</text>
</comment>
<reference evidence="1" key="1">
    <citation type="submission" date="2021-02" db="EMBL/GenBank/DDBJ databases">
        <title>Comparative genomics reveals that relaxation of natural selection precedes convergent phenotypic evolution of cavefish.</title>
        <authorList>
            <person name="Peng Z."/>
        </authorList>
    </citation>
    <scope>NUCLEOTIDE SEQUENCE</scope>
    <source>
        <tissue evidence="1">Muscle</tissue>
    </source>
</reference>
<dbReference type="AlphaFoldDB" id="A0A9W7WMT3"/>
<organism evidence="1 2">
    <name type="scientific">Triplophysa rosa</name>
    <name type="common">Cave loach</name>
    <dbReference type="NCBI Taxonomy" id="992332"/>
    <lineage>
        <taxon>Eukaryota</taxon>
        <taxon>Metazoa</taxon>
        <taxon>Chordata</taxon>
        <taxon>Craniata</taxon>
        <taxon>Vertebrata</taxon>
        <taxon>Euteleostomi</taxon>
        <taxon>Actinopterygii</taxon>
        <taxon>Neopterygii</taxon>
        <taxon>Teleostei</taxon>
        <taxon>Ostariophysi</taxon>
        <taxon>Cypriniformes</taxon>
        <taxon>Nemacheilidae</taxon>
        <taxon>Triplophysa</taxon>
    </lineage>
</organism>
<feature type="non-terminal residue" evidence="1">
    <location>
        <position position="1"/>
    </location>
</feature>